<feature type="domain" description="Cadherin" evidence="12">
    <location>
        <begin position="1305"/>
        <end position="1412"/>
    </location>
</feature>
<evidence type="ECO:0000256" key="9">
    <source>
        <dbReference type="PROSITE-ProRule" id="PRU00043"/>
    </source>
</evidence>
<comment type="subcellular location">
    <subcellularLocation>
        <location evidence="1">Membrane</location>
    </subcellularLocation>
</comment>
<dbReference type="GO" id="GO:0007163">
    <property type="term" value="P:establishment or maintenance of cell polarity"/>
    <property type="evidence" value="ECO:0007669"/>
    <property type="project" value="UniProtKB-ARBA"/>
</dbReference>
<feature type="domain" description="Cadherin" evidence="12">
    <location>
        <begin position="1905"/>
        <end position="2005"/>
    </location>
</feature>
<dbReference type="InterPro" id="IPR020894">
    <property type="entry name" value="Cadherin_CS"/>
</dbReference>
<keyword evidence="5" id="KW-0130">Cell adhesion</keyword>
<dbReference type="GO" id="GO:0005886">
    <property type="term" value="C:plasma membrane"/>
    <property type="evidence" value="ECO:0007669"/>
    <property type="project" value="InterPro"/>
</dbReference>
<sequence>MSAVLRAEIDELLARRLEEVPEKATQKIVGTIIGIINAMVPEFGKVLAEYVQNAVKAALVPVSVNSLLQRLGVGPLGVHYIGIDEISGEIIVKSRLDYGRHTAYDFVAIPVDGSQAIHVDVRALDENENAPTFPVPFVNIEISEYARLHSELALPSASDADAPPLSVDKYRILSGNVNNAFRSGGKWAVGSRTQRSLGLELLVMRPTLREDARIGSPVLVFSDNDADQGAYGRVRYRIVSGGSDAFRSGPQTGYLYVQNRLTKKSYDVVVQAQDGGGLISERKAIVHVSVIIPSTPTPQFTYNLHTFMAAGGVLQGISIGRVEATGPFPISYTIYSGDPDHLFTIERTTGKITVSRCLDADKWGSDLLNIQAWMEGGGANHTQVVIELADANDNEPRFEMERVEAYVAEDQSVHVPFFAVQATDKDRGQNGAITYSLVYSEPPCPVTVRPLTGELALSASLDYETTRRYDLVIKARDHGIPPRSSNITVTVNVVDINDNAPQFDVQLYGVEVAEDVAPMTEIVTVRAKDADSEKSAKINFRFADEIPEFGIHPHSGSVFVKTALDRERAAEYRIVIIATDSGQPPLSSNATLHISVLDVNDNSPNCSTVAPLTLSDDTSAGETFGTINAIDPDHGTNGTVTYRIQNEDPYFAVKSNGEVVLKRKVSQLGSAKEYRLSVIASDGGVDKRSAVCQARIIVERVQSKVKFVEPIDRKIRLNENCLSECRLVKLNASDVARWEIETNEISRFFVISRNTLRTSSIFDENFFKMSRLLSVSAYDSDGRKRQIIFTVLPMERRSSSSDNSTIFLRLSRNVPVGTKLITIGKPSKETFWRLINETNDVQLDEVTSALYSTSNFALLNESSLALSVTRTSLPDYSQERFTVFIEIEQENVHGPVFRRCPVSVTIREGEQVGSMVAKMEAVDADWGMEGQIAYRISDSSSPFSIDPVSGDVFLAHTPDWSKERSMFAVVEAEDRAQEIDRRKQSTCVLFVSVEDVNNNAPHFLSATNISVSEESSSNGIVHYVVAKDEDDGENARISYTIVTGNHDGAFSLDPNTGALSLHHRLRAHTTIRVRATDNGEVPKFTEQDLNIYVASSRRQWEYFPQSKYTFSVHKEAPPGTLVHDFYGNSFERPRLKLLSNFVSGTEIFTISDDGKLLTTAQLAENDYTVVVLAVNAANRSDWATVKVHRVNGNQNPPRIASTSCGNLTVPENTQISHLTRIFAVDNDEGTDAVVQFNIVAGNENNVFSIDKFTGILSCRELDREQKSEYFLVITAEDHGIPARADTCTIRITVADDNDNPPLFSENTPDYVEINDSTPVGTILARVFAKDSDAGSNGKVIYSIVEDKSGLLDIRDETGEIFFARDHPTKHNEFSVRVRAEDEGNSRVLYAERLIRLALKRSKSEWDAPQPSFLSQRYTGVVKEGQLKGQLVLQISSSERLYGDAPLTYSIVSGNVDAAFEVDNEGRITTTQELDREIEHEYLLKVVANGHYRTVPETAVRIRVLNLNDNVPSLPLLRPRKIAESAPIGSLIASVTATDVDIDTRLEYSLNPPNPLFVINRFSGAVHLVAPLDYETAKEHRLQIQVSDGENISKSTLIVNVIDENDNAPKFDKDFYDLTVIKTMPIGSAVTKVIARDPDSALAGKLFYNFSTNSDFFQIDNESGLVKVKSPLAPGSVHYLKVQAFDYGLPQQSAAVALRISTTDSADSVQPHFNKKSYSFSIPEDTPPNILIGGVHASNAPGVKFDYRIVETEATLWAHIDHNGDVEASSPNSFANATTVVHIQVLDVNDNSPQFFVSTNRIVITEHMRQGEILARISASDRDGGDNGRISYRILSGNDHGMFQLDSASGTLVFQKWNEQAIILSESLEKIVVVAMDAGHPPRWNYTAITILVERESWSGTAPFFALPFYQTSVLENIPVGSVVLKSRAVSRAGTRGTGWEYALKDNDEAFTCNSTTGDIILVRELDFETRNTYEFSLIVKDRNQRSAVVPISVAVLGVDEYPPMFMKSTYTFQIPRSAEVGQRVGAVTATDQDSGIDGVVRYEIEGDALRYLGIDPDSGQIVLTRELTEKIKANMTFDEFVVIASSGTTQHSRVKVFVEIGDFITLDGSKDESFVNPQMLTIASLILLFILLSALVLLIIRMRIRIRKQRKPKKQVYSVSRGNVAVMADLNRLSPKFEYEKQRVPLPSPPSAANNRPPSSSLSRCSDESIRMRQKTSVDNAISGRSASRSVPDSGIDPDDVSITSSVTEYLAQIGVTQSKLRYDHDLNELIYAKVDEILSPASRMNASFPSNPSLSIPSFNTSPFKTNPVPSFQPLSKLLCELNQVSGGKSNEVVNVEI</sequence>
<name>A0A183UGI1_TOXCA</name>
<dbReference type="InterPro" id="IPR002126">
    <property type="entry name" value="Cadherin-like_dom"/>
</dbReference>
<dbReference type="CDD" id="cd11304">
    <property type="entry name" value="Cadherin_repeat"/>
    <property type="match status" value="16"/>
</dbReference>
<feature type="domain" description="Cadherin" evidence="12">
    <location>
        <begin position="898"/>
        <end position="1003"/>
    </location>
</feature>
<evidence type="ECO:0000256" key="10">
    <source>
        <dbReference type="SAM" id="MobiDB-lite"/>
    </source>
</evidence>
<evidence type="ECO:0000256" key="11">
    <source>
        <dbReference type="SAM" id="Phobius"/>
    </source>
</evidence>
<evidence type="ECO:0000313" key="15">
    <source>
        <dbReference type="WBParaSite" id="TCNE_0000760101-mRNA-1"/>
    </source>
</evidence>
<dbReference type="PANTHER" id="PTHR24025:SF23">
    <property type="entry name" value="NEURAL-CADHERIN"/>
    <property type="match status" value="1"/>
</dbReference>
<evidence type="ECO:0000256" key="4">
    <source>
        <dbReference type="ARBA" id="ARBA00022837"/>
    </source>
</evidence>
<feature type="domain" description="Cadherin" evidence="12">
    <location>
        <begin position="1795"/>
        <end position="1904"/>
    </location>
</feature>
<feature type="domain" description="Cadherin" evidence="12">
    <location>
        <begin position="83"/>
        <end position="133"/>
    </location>
</feature>
<dbReference type="InterPro" id="IPR015919">
    <property type="entry name" value="Cadherin-like_sf"/>
</dbReference>
<feature type="domain" description="Cadherin" evidence="12">
    <location>
        <begin position="1413"/>
        <end position="1513"/>
    </location>
</feature>
<keyword evidence="6 11" id="KW-1133">Transmembrane helix</keyword>
<reference evidence="15" key="1">
    <citation type="submission" date="2016-06" db="UniProtKB">
        <authorList>
            <consortium name="WormBaseParasite"/>
        </authorList>
    </citation>
    <scope>IDENTIFICATION</scope>
</reference>
<feature type="domain" description="Cadherin" evidence="12">
    <location>
        <begin position="1513"/>
        <end position="1610"/>
    </location>
</feature>
<feature type="domain" description="Cadherin" evidence="12">
    <location>
        <begin position="207"/>
        <end position="300"/>
    </location>
</feature>
<dbReference type="GO" id="GO:0007411">
    <property type="term" value="P:axon guidance"/>
    <property type="evidence" value="ECO:0007669"/>
    <property type="project" value="UniProtKB-ARBA"/>
</dbReference>
<proteinExistence type="predicted"/>
<dbReference type="Pfam" id="PF00028">
    <property type="entry name" value="Cadherin"/>
    <property type="match status" value="13"/>
</dbReference>
<keyword evidence="14" id="KW-1185">Reference proteome</keyword>
<dbReference type="PROSITE" id="PS50268">
    <property type="entry name" value="CADHERIN_2"/>
    <property type="match status" value="17"/>
</dbReference>
<dbReference type="FunFam" id="2.60.40.60:FF:000020">
    <property type="entry name" value="Dachsous cadherin-related 1b"/>
    <property type="match status" value="2"/>
</dbReference>
<keyword evidence="7 11" id="KW-0472">Membrane</keyword>
<protein>
    <submittedName>
        <fullName evidence="15">Cadherin domain protein</fullName>
    </submittedName>
</protein>
<keyword evidence="3" id="KW-0677">Repeat</keyword>
<evidence type="ECO:0000256" key="3">
    <source>
        <dbReference type="ARBA" id="ARBA00022737"/>
    </source>
</evidence>
<evidence type="ECO:0000256" key="1">
    <source>
        <dbReference type="ARBA" id="ARBA00004370"/>
    </source>
</evidence>
<feature type="domain" description="Cadherin" evidence="12">
    <location>
        <begin position="1201"/>
        <end position="1303"/>
    </location>
</feature>
<feature type="domain" description="Cadherin" evidence="12">
    <location>
        <begin position="504"/>
        <end position="606"/>
    </location>
</feature>
<evidence type="ECO:0000313" key="14">
    <source>
        <dbReference type="Proteomes" id="UP000050794"/>
    </source>
</evidence>
<feature type="domain" description="Cadherin" evidence="12">
    <location>
        <begin position="2006"/>
        <end position="2119"/>
    </location>
</feature>
<feature type="domain" description="Cadherin" evidence="12">
    <location>
        <begin position="399"/>
        <end position="503"/>
    </location>
</feature>
<gene>
    <name evidence="13" type="ORF">TCNE_LOCUS7601</name>
</gene>
<evidence type="ECO:0000256" key="7">
    <source>
        <dbReference type="ARBA" id="ARBA00023136"/>
    </source>
</evidence>
<feature type="domain" description="Cadherin" evidence="12">
    <location>
        <begin position="1719"/>
        <end position="1794"/>
    </location>
</feature>
<evidence type="ECO:0000256" key="6">
    <source>
        <dbReference type="ARBA" id="ARBA00022989"/>
    </source>
</evidence>
<dbReference type="PROSITE" id="PS00232">
    <property type="entry name" value="CADHERIN_1"/>
    <property type="match status" value="4"/>
</dbReference>
<dbReference type="SUPFAM" id="SSF49313">
    <property type="entry name" value="Cadherin-like"/>
    <property type="match status" value="18"/>
</dbReference>
<feature type="region of interest" description="Disordered" evidence="10">
    <location>
        <begin position="2182"/>
        <end position="2239"/>
    </location>
</feature>
<feature type="compositionally biased region" description="Polar residues" evidence="10">
    <location>
        <begin position="2215"/>
        <end position="2231"/>
    </location>
</feature>
<keyword evidence="4 9" id="KW-0106">Calcium</keyword>
<dbReference type="Gene3D" id="2.60.40.60">
    <property type="entry name" value="Cadherins"/>
    <property type="match status" value="16"/>
</dbReference>
<dbReference type="Proteomes" id="UP000050794">
    <property type="component" value="Unassembled WGS sequence"/>
</dbReference>
<reference evidence="13 14" key="2">
    <citation type="submission" date="2018-11" db="EMBL/GenBank/DDBJ databases">
        <authorList>
            <consortium name="Pathogen Informatics"/>
        </authorList>
    </citation>
    <scope>NUCLEOTIDE SEQUENCE [LARGE SCALE GENOMIC DNA]</scope>
</reference>
<feature type="domain" description="Cadherin" evidence="12">
    <location>
        <begin position="1003"/>
        <end position="1106"/>
    </location>
</feature>
<dbReference type="EMBL" id="UYWY01019716">
    <property type="protein sequence ID" value="VDM38922.1"/>
    <property type="molecule type" value="Genomic_DNA"/>
</dbReference>
<evidence type="ECO:0000259" key="12">
    <source>
        <dbReference type="PROSITE" id="PS50268"/>
    </source>
</evidence>
<dbReference type="PRINTS" id="PR00205">
    <property type="entry name" value="CADHERIN"/>
</dbReference>
<feature type="compositionally biased region" description="Low complexity" evidence="10">
    <location>
        <begin position="2191"/>
        <end position="2204"/>
    </location>
</feature>
<dbReference type="InterPro" id="IPR050971">
    <property type="entry name" value="Cadherin-domain_protein"/>
</dbReference>
<dbReference type="FunFam" id="2.60.40.60:FF:000015">
    <property type="entry name" value="FAT atypical cadherin 1"/>
    <property type="match status" value="1"/>
</dbReference>
<feature type="transmembrane region" description="Helical" evidence="11">
    <location>
        <begin position="2119"/>
        <end position="2140"/>
    </location>
</feature>
<feature type="domain" description="Cadherin" evidence="12">
    <location>
        <begin position="330"/>
        <end position="398"/>
    </location>
</feature>
<feature type="domain" description="Cadherin" evidence="12">
    <location>
        <begin position="1611"/>
        <end position="1712"/>
    </location>
</feature>
<keyword evidence="2 11" id="KW-0812">Transmembrane</keyword>
<feature type="domain" description="Cadherin" evidence="12">
    <location>
        <begin position="606"/>
        <end position="712"/>
    </location>
</feature>
<organism evidence="14 15">
    <name type="scientific">Toxocara canis</name>
    <name type="common">Canine roundworm</name>
    <dbReference type="NCBI Taxonomy" id="6265"/>
    <lineage>
        <taxon>Eukaryota</taxon>
        <taxon>Metazoa</taxon>
        <taxon>Ecdysozoa</taxon>
        <taxon>Nematoda</taxon>
        <taxon>Chromadorea</taxon>
        <taxon>Rhabditida</taxon>
        <taxon>Spirurina</taxon>
        <taxon>Ascaridomorpha</taxon>
        <taxon>Ascaridoidea</taxon>
        <taxon>Toxocaridae</taxon>
        <taxon>Toxocara</taxon>
    </lineage>
</organism>
<evidence type="ECO:0000313" key="13">
    <source>
        <dbReference type="EMBL" id="VDM38922.1"/>
    </source>
</evidence>
<dbReference type="GO" id="GO:0005509">
    <property type="term" value="F:calcium ion binding"/>
    <property type="evidence" value="ECO:0007669"/>
    <property type="project" value="UniProtKB-UniRule"/>
</dbReference>
<dbReference type="SMART" id="SM00112">
    <property type="entry name" value="CA"/>
    <property type="match status" value="16"/>
</dbReference>
<dbReference type="PANTHER" id="PTHR24025">
    <property type="entry name" value="DESMOGLEIN FAMILY MEMBER"/>
    <property type="match status" value="1"/>
</dbReference>
<dbReference type="WBParaSite" id="TCNE_0000760101-mRNA-1">
    <property type="protein sequence ID" value="TCNE_0000760101-mRNA-1"/>
    <property type="gene ID" value="TCNE_0000760101"/>
</dbReference>
<dbReference type="FunFam" id="2.60.40.60:FF:000116">
    <property type="entry name" value="Dachsous cadherin-related 2"/>
    <property type="match status" value="1"/>
</dbReference>
<dbReference type="GO" id="GO:0005911">
    <property type="term" value="C:cell-cell junction"/>
    <property type="evidence" value="ECO:0007669"/>
    <property type="project" value="TreeGrafter"/>
</dbReference>
<accession>A0A183UGI1</accession>
<evidence type="ECO:0000256" key="5">
    <source>
        <dbReference type="ARBA" id="ARBA00022889"/>
    </source>
</evidence>
<dbReference type="GO" id="GO:0007156">
    <property type="term" value="P:homophilic cell adhesion via plasma membrane adhesion molecules"/>
    <property type="evidence" value="ECO:0007669"/>
    <property type="project" value="InterPro"/>
</dbReference>
<evidence type="ECO:0000256" key="2">
    <source>
        <dbReference type="ARBA" id="ARBA00022692"/>
    </source>
</evidence>
<evidence type="ECO:0000256" key="8">
    <source>
        <dbReference type="ARBA" id="ARBA00023180"/>
    </source>
</evidence>
<keyword evidence="8" id="KW-0325">Glycoprotein</keyword>